<accession>A0A7J0BF08</accession>
<protein>
    <recommendedName>
        <fullName evidence="3">indole-3-glycerol-phosphate synthase</fullName>
        <ecNumber evidence="3">4.1.1.48</ecNumber>
    </recommendedName>
</protein>
<dbReference type="AlphaFoldDB" id="A0A7J0BF08"/>
<gene>
    <name evidence="10" type="primary">trpC</name>
    <name evidence="10" type="ORF">DSM101010T_06550</name>
</gene>
<dbReference type="InterPro" id="IPR013798">
    <property type="entry name" value="Indole-3-glycerol_P_synth_dom"/>
</dbReference>
<dbReference type="InterPro" id="IPR013785">
    <property type="entry name" value="Aldolase_TIM"/>
</dbReference>
<feature type="domain" description="Indole-3-glycerol phosphate synthase" evidence="9">
    <location>
        <begin position="36"/>
        <end position="250"/>
    </location>
</feature>
<dbReference type="GO" id="GO:0004640">
    <property type="term" value="F:phosphoribosylanthranilate isomerase activity"/>
    <property type="evidence" value="ECO:0007669"/>
    <property type="project" value="TreeGrafter"/>
</dbReference>
<evidence type="ECO:0000256" key="1">
    <source>
        <dbReference type="ARBA" id="ARBA00001633"/>
    </source>
</evidence>
<evidence type="ECO:0000256" key="6">
    <source>
        <dbReference type="ARBA" id="ARBA00022822"/>
    </source>
</evidence>
<evidence type="ECO:0000256" key="8">
    <source>
        <dbReference type="ARBA" id="ARBA00023239"/>
    </source>
</evidence>
<keyword evidence="7" id="KW-0057">Aromatic amino acid biosynthesis</keyword>
<dbReference type="RefSeq" id="WP_174404002.1">
    <property type="nucleotide sequence ID" value="NZ_BLVO01000005.1"/>
</dbReference>
<keyword evidence="4" id="KW-0028">Amino-acid biosynthesis</keyword>
<evidence type="ECO:0000256" key="3">
    <source>
        <dbReference type="ARBA" id="ARBA00012362"/>
    </source>
</evidence>
<dbReference type="InterPro" id="IPR045186">
    <property type="entry name" value="Indole-3-glycerol_P_synth"/>
</dbReference>
<dbReference type="GO" id="GO:0004425">
    <property type="term" value="F:indole-3-glycerol-phosphate synthase activity"/>
    <property type="evidence" value="ECO:0007669"/>
    <property type="project" value="UniProtKB-EC"/>
</dbReference>
<dbReference type="GO" id="GO:0000162">
    <property type="term" value="P:L-tryptophan biosynthetic process"/>
    <property type="evidence" value="ECO:0007669"/>
    <property type="project" value="UniProtKB-UniPathway"/>
</dbReference>
<comment type="catalytic activity">
    <reaction evidence="1">
        <text>1-(2-carboxyphenylamino)-1-deoxy-D-ribulose 5-phosphate + H(+) = (1S,2R)-1-C-(indol-3-yl)glycerol 3-phosphate + CO2 + H2O</text>
        <dbReference type="Rhea" id="RHEA:23476"/>
        <dbReference type="ChEBI" id="CHEBI:15377"/>
        <dbReference type="ChEBI" id="CHEBI:15378"/>
        <dbReference type="ChEBI" id="CHEBI:16526"/>
        <dbReference type="ChEBI" id="CHEBI:58613"/>
        <dbReference type="ChEBI" id="CHEBI:58866"/>
        <dbReference type="EC" id="4.1.1.48"/>
    </reaction>
</comment>
<sequence>MLERFRTAKAGEIRALEALAAQKAMPAPFTGARPAFGAALQQPGLSAICEYKRASPSKGEIEMALSPEEVARQYQEGGASALSVLTEEVYFKGDLAFLDRMTFTGLPLLRKDFIFHPLQVTRTAATPASALLLIVRMFNDTGVLRELLDMTHALGMEAVVEVFDEKDLEMAREVGSRIIQVNNRNLDTLQTDLAICGRLVQDRSIAEVWIAASGISTPEDRLHVAALGYDAMLVGTALMQGGAPKRALQTLLA</sequence>
<evidence type="ECO:0000256" key="2">
    <source>
        <dbReference type="ARBA" id="ARBA00004696"/>
    </source>
</evidence>
<dbReference type="CDD" id="cd00331">
    <property type="entry name" value="IGPS"/>
    <property type="match status" value="1"/>
</dbReference>
<keyword evidence="5" id="KW-0210">Decarboxylase</keyword>
<comment type="pathway">
    <text evidence="2">Amino-acid biosynthesis; L-tryptophan biosynthesis; L-tryptophan from chorismate: step 4/5.</text>
</comment>
<dbReference type="Proteomes" id="UP000503840">
    <property type="component" value="Unassembled WGS sequence"/>
</dbReference>
<keyword evidence="6" id="KW-0822">Tryptophan biosynthesis</keyword>
<dbReference type="SUPFAM" id="SSF51366">
    <property type="entry name" value="Ribulose-phoshate binding barrel"/>
    <property type="match status" value="1"/>
</dbReference>
<organism evidence="10 11">
    <name type="scientific">Desulfovibrio subterraneus</name>
    <dbReference type="NCBI Taxonomy" id="2718620"/>
    <lineage>
        <taxon>Bacteria</taxon>
        <taxon>Pseudomonadati</taxon>
        <taxon>Thermodesulfobacteriota</taxon>
        <taxon>Desulfovibrionia</taxon>
        <taxon>Desulfovibrionales</taxon>
        <taxon>Desulfovibrionaceae</taxon>
        <taxon>Desulfovibrio</taxon>
    </lineage>
</organism>
<evidence type="ECO:0000256" key="7">
    <source>
        <dbReference type="ARBA" id="ARBA00023141"/>
    </source>
</evidence>
<dbReference type="EC" id="4.1.1.48" evidence="3"/>
<dbReference type="Pfam" id="PF00218">
    <property type="entry name" value="IGPS"/>
    <property type="match status" value="1"/>
</dbReference>
<dbReference type="Gene3D" id="3.20.20.70">
    <property type="entry name" value="Aldolase class I"/>
    <property type="match status" value="1"/>
</dbReference>
<dbReference type="EMBL" id="BLVO01000005">
    <property type="protein sequence ID" value="GFM32290.1"/>
    <property type="molecule type" value="Genomic_DNA"/>
</dbReference>
<reference evidence="10 11" key="1">
    <citation type="submission" date="2020-05" db="EMBL/GenBank/DDBJ databases">
        <title>Draft genome sequence of Desulfovibrio sp. strain HN2T.</title>
        <authorList>
            <person name="Ueno A."/>
            <person name="Tamazawa S."/>
            <person name="Tamamura S."/>
            <person name="Murakami T."/>
            <person name="Kiyama T."/>
            <person name="Inomata H."/>
            <person name="Amano Y."/>
            <person name="Miyakawa K."/>
            <person name="Tamaki H."/>
            <person name="Naganuma T."/>
            <person name="Kaneko K."/>
        </authorList>
    </citation>
    <scope>NUCLEOTIDE SEQUENCE [LARGE SCALE GENOMIC DNA]</scope>
    <source>
        <strain evidence="10 11">HN2</strain>
    </source>
</reference>
<keyword evidence="11" id="KW-1185">Reference proteome</keyword>
<dbReference type="InterPro" id="IPR011060">
    <property type="entry name" value="RibuloseP-bd_barrel"/>
</dbReference>
<evidence type="ECO:0000313" key="10">
    <source>
        <dbReference type="EMBL" id="GFM32290.1"/>
    </source>
</evidence>
<keyword evidence="8" id="KW-0456">Lyase</keyword>
<evidence type="ECO:0000256" key="4">
    <source>
        <dbReference type="ARBA" id="ARBA00022605"/>
    </source>
</evidence>
<dbReference type="PANTHER" id="PTHR22854">
    <property type="entry name" value="TRYPTOPHAN BIOSYNTHESIS PROTEIN"/>
    <property type="match status" value="1"/>
</dbReference>
<dbReference type="UniPathway" id="UPA00035">
    <property type="reaction ID" value="UER00043"/>
</dbReference>
<name>A0A7J0BF08_9BACT</name>
<proteinExistence type="predicted"/>
<evidence type="ECO:0000313" key="11">
    <source>
        <dbReference type="Proteomes" id="UP000503840"/>
    </source>
</evidence>
<comment type="caution">
    <text evidence="10">The sequence shown here is derived from an EMBL/GenBank/DDBJ whole genome shotgun (WGS) entry which is preliminary data.</text>
</comment>
<evidence type="ECO:0000259" key="9">
    <source>
        <dbReference type="Pfam" id="PF00218"/>
    </source>
</evidence>
<evidence type="ECO:0000256" key="5">
    <source>
        <dbReference type="ARBA" id="ARBA00022793"/>
    </source>
</evidence>
<dbReference type="PANTHER" id="PTHR22854:SF2">
    <property type="entry name" value="INDOLE-3-GLYCEROL-PHOSPHATE SYNTHASE"/>
    <property type="match status" value="1"/>
</dbReference>